<comment type="caution">
    <text evidence="5">The sequence shown here is derived from an EMBL/GenBank/DDBJ whole genome shotgun (WGS) entry which is preliminary data.</text>
</comment>
<dbReference type="InterPro" id="IPR020012">
    <property type="entry name" value="LysM_FimV"/>
</dbReference>
<dbReference type="EMBL" id="NDXW01000001">
    <property type="protein sequence ID" value="RDH45382.1"/>
    <property type="molecule type" value="Genomic_DNA"/>
</dbReference>
<feature type="region of interest" description="Disordered" evidence="2">
    <location>
        <begin position="174"/>
        <end position="197"/>
    </location>
</feature>
<evidence type="ECO:0000259" key="4">
    <source>
        <dbReference type="PROSITE" id="PS51782"/>
    </source>
</evidence>
<evidence type="ECO:0000256" key="2">
    <source>
        <dbReference type="SAM" id="MobiDB-lite"/>
    </source>
</evidence>
<keyword evidence="3" id="KW-1133">Transmembrane helix</keyword>
<dbReference type="Pfam" id="PF25800">
    <property type="entry name" value="FimV_N"/>
    <property type="match status" value="1"/>
</dbReference>
<evidence type="ECO:0000313" key="5">
    <source>
        <dbReference type="EMBL" id="RDH45382.1"/>
    </source>
</evidence>
<dbReference type="InterPro" id="IPR018392">
    <property type="entry name" value="LysM"/>
</dbReference>
<feature type="coiled-coil region" evidence="1">
    <location>
        <begin position="334"/>
        <end position="382"/>
    </location>
</feature>
<accession>A0A4P9VT28</accession>
<feature type="domain" description="LysM" evidence="4">
    <location>
        <begin position="196"/>
        <end position="252"/>
    </location>
</feature>
<organism evidence="5 6">
    <name type="scientific">Zooshikella ganghwensis</name>
    <dbReference type="NCBI Taxonomy" id="202772"/>
    <lineage>
        <taxon>Bacteria</taxon>
        <taxon>Pseudomonadati</taxon>
        <taxon>Pseudomonadota</taxon>
        <taxon>Gammaproteobacteria</taxon>
        <taxon>Oceanospirillales</taxon>
        <taxon>Zooshikellaceae</taxon>
        <taxon>Zooshikella</taxon>
    </lineage>
</organism>
<sequence>MIPKADYQIFYSLLENTMTNKKAVLLSGILSSITAVFTIPLHALQLGDASLFSVMNEPLKSHIEVLLPNNLTTPAHTIHARLASQSAFYQAGVEPVTILQHLRFKTVTHPNGKAYIEVSSTQPIREPFLNFVIETEWPTGRLLRQYTLLLDPPAPTSTPPTLDLDATQYQIAGNSSESQTNSAASQHHQPSSTQTETYTIKANDTLWEIARDVRPNKSISIQQMMIALQALNPHAFINDNINLLKRGKVLRVPSTAQIAVITPQESSELLAAQTNDPNTLTAPPLDATHQASPIASNSQNSADRLTIVTRVDPTARGNSASQTHTSEVAYNSTLTVTQEQLDKAKRENDELKSRLNDLQAQINTLKRLLVLKDEQMARLQARLEELEAPETVPQQSLTQVP</sequence>
<dbReference type="NCBIfam" id="TIGR03505">
    <property type="entry name" value="FimV_core"/>
    <property type="match status" value="1"/>
</dbReference>
<evidence type="ECO:0000256" key="3">
    <source>
        <dbReference type="SAM" id="Phobius"/>
    </source>
</evidence>
<dbReference type="InterPro" id="IPR057840">
    <property type="entry name" value="FimV_N"/>
</dbReference>
<keyword evidence="3" id="KW-0472">Membrane</keyword>
<proteinExistence type="predicted"/>
<dbReference type="CDD" id="cd00118">
    <property type="entry name" value="LysM"/>
    <property type="match status" value="1"/>
</dbReference>
<dbReference type="AlphaFoldDB" id="A0A4P9VT28"/>
<reference evidence="5 6" key="1">
    <citation type="submission" date="2017-04" db="EMBL/GenBank/DDBJ databases">
        <title>Draft genome sequence of Zooshikella ganghwensis VG4 isolated from Red Sea sediments.</title>
        <authorList>
            <person name="Rehman Z."/>
            <person name="Alam I."/>
            <person name="Kamau A."/>
            <person name="Bajic V."/>
            <person name="Leiknes T."/>
        </authorList>
    </citation>
    <scope>NUCLEOTIDE SEQUENCE [LARGE SCALE GENOMIC DNA]</scope>
    <source>
        <strain evidence="5 6">VG4</strain>
    </source>
</reference>
<evidence type="ECO:0000256" key="1">
    <source>
        <dbReference type="SAM" id="Coils"/>
    </source>
</evidence>
<feature type="transmembrane region" description="Helical" evidence="3">
    <location>
        <begin position="23"/>
        <end position="44"/>
    </location>
</feature>
<dbReference type="Gene3D" id="3.10.350.10">
    <property type="entry name" value="LysM domain"/>
    <property type="match status" value="1"/>
</dbReference>
<keyword evidence="1" id="KW-0175">Coiled coil</keyword>
<keyword evidence="6" id="KW-1185">Reference proteome</keyword>
<dbReference type="PROSITE" id="PS51782">
    <property type="entry name" value="LYSM"/>
    <property type="match status" value="1"/>
</dbReference>
<dbReference type="InterPro" id="IPR036779">
    <property type="entry name" value="LysM_dom_sf"/>
</dbReference>
<name>A0A4P9VT28_9GAMM</name>
<keyword evidence="3" id="KW-0812">Transmembrane</keyword>
<protein>
    <recommendedName>
        <fullName evidence="4">LysM domain-containing protein</fullName>
    </recommendedName>
</protein>
<evidence type="ECO:0000313" key="6">
    <source>
        <dbReference type="Proteomes" id="UP000257039"/>
    </source>
</evidence>
<gene>
    <name evidence="5" type="ORF">B9G39_19085</name>
</gene>
<dbReference type="Proteomes" id="UP000257039">
    <property type="component" value="Unassembled WGS sequence"/>
</dbReference>